<accession>A0A927G7I5</accession>
<name>A0A927G7I5_9MICO</name>
<evidence type="ECO:0000256" key="1">
    <source>
        <dbReference type="ARBA" id="ARBA00022603"/>
    </source>
</evidence>
<dbReference type="RefSeq" id="WP_191827957.1">
    <property type="nucleotide sequence ID" value="NZ_JACYHB010000003.1"/>
</dbReference>
<dbReference type="GO" id="GO:0008168">
    <property type="term" value="F:methyltransferase activity"/>
    <property type="evidence" value="ECO:0007669"/>
    <property type="project" value="UniProtKB-KW"/>
</dbReference>
<dbReference type="EMBL" id="JACYHB010000003">
    <property type="protein sequence ID" value="MBD8078361.1"/>
    <property type="molecule type" value="Genomic_DNA"/>
</dbReference>
<evidence type="ECO:0000259" key="5">
    <source>
        <dbReference type="Pfam" id="PF13649"/>
    </source>
</evidence>
<organism evidence="6 7">
    <name type="scientific">Cellulosimicrobium arenosum</name>
    <dbReference type="NCBI Taxonomy" id="2708133"/>
    <lineage>
        <taxon>Bacteria</taxon>
        <taxon>Bacillati</taxon>
        <taxon>Actinomycetota</taxon>
        <taxon>Actinomycetes</taxon>
        <taxon>Micrococcales</taxon>
        <taxon>Promicromonosporaceae</taxon>
        <taxon>Cellulosimicrobium</taxon>
    </lineage>
</organism>
<dbReference type="Proteomes" id="UP000610846">
    <property type="component" value="Unassembled WGS sequence"/>
</dbReference>
<reference evidence="6" key="1">
    <citation type="journal article" date="2018" name="Curr. Microbiol.">
        <title>Cellulosimicrobium arenosum sp. nov., Isolated from Marine Sediment Sand.</title>
        <authorList>
            <person name="Oh M."/>
            <person name="Kim J.H."/>
            <person name="Yoon J.H."/>
            <person name="Schumann P."/>
            <person name="Kim W."/>
        </authorList>
    </citation>
    <scope>NUCLEOTIDE SEQUENCE</scope>
    <source>
        <strain evidence="6">KCTC 49039</strain>
    </source>
</reference>
<feature type="compositionally biased region" description="Basic and acidic residues" evidence="4">
    <location>
        <begin position="1"/>
        <end position="19"/>
    </location>
</feature>
<dbReference type="Pfam" id="PF13649">
    <property type="entry name" value="Methyltransf_25"/>
    <property type="match status" value="1"/>
</dbReference>
<evidence type="ECO:0000313" key="6">
    <source>
        <dbReference type="EMBL" id="MBD8078361.1"/>
    </source>
</evidence>
<gene>
    <name evidence="6" type="ORF">IF651_04725</name>
</gene>
<keyword evidence="7" id="KW-1185">Reference proteome</keyword>
<evidence type="ECO:0000256" key="2">
    <source>
        <dbReference type="ARBA" id="ARBA00022679"/>
    </source>
</evidence>
<sequence length="223" mass="23916">MTERRSWQSEADRLGKADPDDPTAWFERLWASAAGGDVTTPWDHDDPHPVLAAWTAAHASEDRRPAADRTAVVVGCGLGADAEHLARLGYDTTAFDVSPSAVAAARERHPDSRVRYAVGNLLDLPTGWVGAFDLVVEVYTVQAVSRDVRPAMTAGVRTLVAPAGTLLVVQLGTEQVADDGPPWPLTRAEVEAFGQDGLSPLAVDALPGPPGRPWTWRAELRRG</sequence>
<evidence type="ECO:0000256" key="3">
    <source>
        <dbReference type="ARBA" id="ARBA00022691"/>
    </source>
</evidence>
<dbReference type="Gene3D" id="3.40.50.150">
    <property type="entry name" value="Vaccinia Virus protein VP39"/>
    <property type="match status" value="1"/>
</dbReference>
<dbReference type="AlphaFoldDB" id="A0A927G7I5"/>
<reference evidence="6" key="2">
    <citation type="submission" date="2020-09" db="EMBL/GenBank/DDBJ databases">
        <authorList>
            <person name="Yu Y."/>
        </authorList>
    </citation>
    <scope>NUCLEOTIDE SEQUENCE</scope>
    <source>
        <strain evidence="6">KCTC 49039</strain>
    </source>
</reference>
<comment type="caution">
    <text evidence="6">The sequence shown here is derived from an EMBL/GenBank/DDBJ whole genome shotgun (WGS) entry which is preliminary data.</text>
</comment>
<keyword evidence="2" id="KW-0808">Transferase</keyword>
<dbReference type="InterPro" id="IPR041698">
    <property type="entry name" value="Methyltransf_25"/>
</dbReference>
<evidence type="ECO:0000313" key="7">
    <source>
        <dbReference type="Proteomes" id="UP000610846"/>
    </source>
</evidence>
<evidence type="ECO:0000256" key="4">
    <source>
        <dbReference type="SAM" id="MobiDB-lite"/>
    </source>
</evidence>
<keyword evidence="1 6" id="KW-0489">Methyltransferase</keyword>
<keyword evidence="3" id="KW-0949">S-adenosyl-L-methionine</keyword>
<dbReference type="PANTHER" id="PTHR43464:SF19">
    <property type="entry name" value="UBIQUINONE BIOSYNTHESIS O-METHYLTRANSFERASE, MITOCHONDRIAL"/>
    <property type="match status" value="1"/>
</dbReference>
<feature type="region of interest" description="Disordered" evidence="4">
    <location>
        <begin position="1"/>
        <end position="21"/>
    </location>
</feature>
<dbReference type="CDD" id="cd02440">
    <property type="entry name" value="AdoMet_MTases"/>
    <property type="match status" value="1"/>
</dbReference>
<feature type="domain" description="Methyltransferase" evidence="5">
    <location>
        <begin position="74"/>
        <end position="164"/>
    </location>
</feature>
<dbReference type="PANTHER" id="PTHR43464">
    <property type="entry name" value="METHYLTRANSFERASE"/>
    <property type="match status" value="1"/>
</dbReference>
<dbReference type="GO" id="GO:0032259">
    <property type="term" value="P:methylation"/>
    <property type="evidence" value="ECO:0007669"/>
    <property type="project" value="UniProtKB-KW"/>
</dbReference>
<proteinExistence type="predicted"/>
<dbReference type="InterPro" id="IPR029063">
    <property type="entry name" value="SAM-dependent_MTases_sf"/>
</dbReference>
<dbReference type="SUPFAM" id="SSF53335">
    <property type="entry name" value="S-adenosyl-L-methionine-dependent methyltransferases"/>
    <property type="match status" value="1"/>
</dbReference>
<protein>
    <submittedName>
        <fullName evidence="6">Class I SAM-dependent methyltransferase</fullName>
    </submittedName>
</protein>